<dbReference type="CDD" id="cd00501">
    <property type="entry name" value="Peptidase_C15"/>
    <property type="match status" value="1"/>
</dbReference>
<evidence type="ECO:0000256" key="2">
    <source>
        <dbReference type="ARBA" id="ARBA00019191"/>
    </source>
</evidence>
<evidence type="ECO:0000256" key="6">
    <source>
        <dbReference type="ARBA" id="ARBA00022807"/>
    </source>
</evidence>
<evidence type="ECO:0000256" key="3">
    <source>
        <dbReference type="ARBA" id="ARBA00022490"/>
    </source>
</evidence>
<evidence type="ECO:0000313" key="10">
    <source>
        <dbReference type="Proteomes" id="UP001223743"/>
    </source>
</evidence>
<dbReference type="InterPro" id="IPR036440">
    <property type="entry name" value="Peptidase_C15-like_sf"/>
</dbReference>
<proteinExistence type="inferred from homology"/>
<dbReference type="InterPro" id="IPR016125">
    <property type="entry name" value="Peptidase_C15-like"/>
</dbReference>
<dbReference type="PANTHER" id="PTHR23402">
    <property type="entry name" value="PROTEASE FAMILY C15 PYROGLUTAMYL-PEPTIDASE I-RELATED"/>
    <property type="match status" value="1"/>
</dbReference>
<dbReference type="GO" id="GO:0016920">
    <property type="term" value="F:pyroglutamyl-peptidase activity"/>
    <property type="evidence" value="ECO:0007669"/>
    <property type="project" value="UniProtKB-EC"/>
</dbReference>
<keyword evidence="5 9" id="KW-0378">Hydrolase</keyword>
<reference evidence="9 10" key="1">
    <citation type="submission" date="2023-07" db="EMBL/GenBank/DDBJ databases">
        <title>Genomic Encyclopedia of Type Strains, Phase IV (KMG-IV): sequencing the most valuable type-strain genomes for metagenomic binning, comparative biology and taxonomic classification.</title>
        <authorList>
            <person name="Goeker M."/>
        </authorList>
    </citation>
    <scope>NUCLEOTIDE SEQUENCE [LARGE SCALE GENOMIC DNA]</scope>
    <source>
        <strain evidence="9 10">B1-1</strain>
    </source>
</reference>
<evidence type="ECO:0000256" key="5">
    <source>
        <dbReference type="ARBA" id="ARBA00022801"/>
    </source>
</evidence>
<evidence type="ECO:0000256" key="8">
    <source>
        <dbReference type="ARBA" id="ARBA00031559"/>
    </source>
</evidence>
<organism evidence="9 10">
    <name type="scientific">Kaistia geumhonensis</name>
    <dbReference type="NCBI Taxonomy" id="410839"/>
    <lineage>
        <taxon>Bacteria</taxon>
        <taxon>Pseudomonadati</taxon>
        <taxon>Pseudomonadota</taxon>
        <taxon>Alphaproteobacteria</taxon>
        <taxon>Hyphomicrobiales</taxon>
        <taxon>Kaistiaceae</taxon>
        <taxon>Kaistia</taxon>
    </lineage>
</organism>
<comment type="similarity">
    <text evidence="1">Belongs to the peptidase C15 family.</text>
</comment>
<evidence type="ECO:0000313" key="9">
    <source>
        <dbReference type="EMBL" id="MDQ0515353.1"/>
    </source>
</evidence>
<evidence type="ECO:0000256" key="7">
    <source>
        <dbReference type="ARBA" id="ARBA00030836"/>
    </source>
</evidence>
<gene>
    <name evidence="9" type="ORF">QO015_000966</name>
</gene>
<keyword evidence="6" id="KW-0788">Thiol protease</keyword>
<evidence type="ECO:0000256" key="4">
    <source>
        <dbReference type="ARBA" id="ARBA00022670"/>
    </source>
</evidence>
<comment type="caution">
    <text evidence="9">The sequence shown here is derived from an EMBL/GenBank/DDBJ whole genome shotgun (WGS) entry which is preliminary data.</text>
</comment>
<keyword evidence="10" id="KW-1185">Reference proteome</keyword>
<protein>
    <recommendedName>
        <fullName evidence="2">Pyrrolidone-carboxylate peptidase</fullName>
    </recommendedName>
    <alternativeName>
        <fullName evidence="7">5-oxoprolyl-peptidase</fullName>
    </alternativeName>
    <alternativeName>
        <fullName evidence="8">Pyroglutamyl-peptidase I</fullName>
    </alternativeName>
</protein>
<accession>A0ABU0M3C5</accession>
<evidence type="ECO:0000256" key="1">
    <source>
        <dbReference type="ARBA" id="ARBA00006641"/>
    </source>
</evidence>
<dbReference type="PANTHER" id="PTHR23402:SF1">
    <property type="entry name" value="PYROGLUTAMYL-PEPTIDASE I"/>
    <property type="match status" value="1"/>
</dbReference>
<dbReference type="InterPro" id="IPR000816">
    <property type="entry name" value="Peptidase_C15"/>
</dbReference>
<dbReference type="PIRSF" id="PIRSF015592">
    <property type="entry name" value="Prld-crbxl_pptds"/>
    <property type="match status" value="1"/>
</dbReference>
<dbReference type="RefSeq" id="WP_266281098.1">
    <property type="nucleotide sequence ID" value="NZ_JAPKNF010000001.1"/>
</dbReference>
<dbReference type="Pfam" id="PF01470">
    <property type="entry name" value="Peptidase_C15"/>
    <property type="match status" value="1"/>
</dbReference>
<dbReference type="Proteomes" id="UP001223743">
    <property type="component" value="Unassembled WGS sequence"/>
</dbReference>
<keyword evidence="4" id="KW-0645">Protease</keyword>
<sequence>MKGPIGLVTGSRPFAGLPTNPAELVLPHLDGLVVEGITIVARPTPVSRNGLPTHLPELVARYRPAFVLALGLALGAPTVRIETIGINAMHFGIPDNEGVRPLGGEPIDPSGPPARVATWNADAVVAAILDDGIPARTSFHAGTHLCNLTLYIYLGALEAAGLASPCGFLHLPYLPEQIVWMMRQQSGHPGSALAANLELPSMALETQIRAVKAALGAMARQAVAAPTITTGNRTSQPPEDHTS</sequence>
<dbReference type="SUPFAM" id="SSF53182">
    <property type="entry name" value="Pyrrolidone carboxyl peptidase (pyroglutamate aminopeptidase)"/>
    <property type="match status" value="1"/>
</dbReference>
<keyword evidence="3" id="KW-0963">Cytoplasm</keyword>
<dbReference type="PRINTS" id="PR00706">
    <property type="entry name" value="PYROGLUPTASE"/>
</dbReference>
<dbReference type="Gene3D" id="3.40.630.20">
    <property type="entry name" value="Peptidase C15, pyroglutamyl peptidase I-like"/>
    <property type="match status" value="1"/>
</dbReference>
<name>A0ABU0M3C5_9HYPH</name>
<dbReference type="EMBL" id="JAUSWJ010000001">
    <property type="protein sequence ID" value="MDQ0515353.1"/>
    <property type="molecule type" value="Genomic_DNA"/>
</dbReference>